<feature type="region of interest" description="Disordered" evidence="2">
    <location>
        <begin position="92"/>
        <end position="127"/>
    </location>
</feature>
<keyword evidence="5" id="KW-1185">Reference proteome</keyword>
<keyword evidence="3" id="KW-0812">Transmembrane</keyword>
<protein>
    <submittedName>
        <fullName evidence="4">Uncharacterized protein</fullName>
    </submittedName>
</protein>
<proteinExistence type="predicted"/>
<feature type="non-terminal residue" evidence="4">
    <location>
        <position position="1"/>
    </location>
</feature>
<keyword evidence="3" id="KW-0472">Membrane</keyword>
<keyword evidence="3" id="KW-1133">Transmembrane helix</keyword>
<dbReference type="EMBL" id="MCGO01000130">
    <property type="protein sequence ID" value="ORY25379.1"/>
    <property type="molecule type" value="Genomic_DNA"/>
</dbReference>
<evidence type="ECO:0000256" key="1">
    <source>
        <dbReference type="SAM" id="Coils"/>
    </source>
</evidence>
<accession>A0A1Y2AS22</accession>
<dbReference type="AlphaFoldDB" id="A0A1Y2AS22"/>
<feature type="compositionally biased region" description="Basic and acidic residues" evidence="2">
    <location>
        <begin position="92"/>
        <end position="112"/>
    </location>
</feature>
<organism evidence="4 5">
    <name type="scientific">Rhizoclosmatium globosum</name>
    <dbReference type="NCBI Taxonomy" id="329046"/>
    <lineage>
        <taxon>Eukaryota</taxon>
        <taxon>Fungi</taxon>
        <taxon>Fungi incertae sedis</taxon>
        <taxon>Chytridiomycota</taxon>
        <taxon>Chytridiomycota incertae sedis</taxon>
        <taxon>Chytridiomycetes</taxon>
        <taxon>Chytridiales</taxon>
        <taxon>Chytriomycetaceae</taxon>
        <taxon>Rhizoclosmatium</taxon>
    </lineage>
</organism>
<evidence type="ECO:0000313" key="5">
    <source>
        <dbReference type="Proteomes" id="UP000193642"/>
    </source>
</evidence>
<feature type="coiled-coil region" evidence="1">
    <location>
        <begin position="128"/>
        <end position="206"/>
    </location>
</feature>
<keyword evidence="1" id="KW-0175">Coiled coil</keyword>
<feature type="transmembrane region" description="Helical" evidence="3">
    <location>
        <begin position="26"/>
        <end position="44"/>
    </location>
</feature>
<comment type="caution">
    <text evidence="4">The sequence shown here is derived from an EMBL/GenBank/DDBJ whole genome shotgun (WGS) entry which is preliminary data.</text>
</comment>
<evidence type="ECO:0000256" key="2">
    <source>
        <dbReference type="SAM" id="MobiDB-lite"/>
    </source>
</evidence>
<evidence type="ECO:0000313" key="4">
    <source>
        <dbReference type="EMBL" id="ORY25379.1"/>
    </source>
</evidence>
<dbReference type="OrthoDB" id="2160255at2759"/>
<sequence length="217" mass="25457">MIRMPFDLPKPITQVAPPNLRHKRRIRLFITAILLIVTSLFYVYSNTNLEILKAVHIIRGDAPRWPKPSAVVQNDNVPVLDDSINILSKEEQLSKEKTGNDLQIPREKEPLESKNSLQNTKKDSEDSITAEQLIKNEAKQRLKSVREEDLVWHQGDDEEFNNELRERFEAVMQENMRKKQDVAIMRKRKRNERRKAKLEKERAMKAKLQAHREKFGG</sequence>
<name>A0A1Y2AS22_9FUNG</name>
<gene>
    <name evidence="4" type="ORF">BCR33DRAFT_727018</name>
</gene>
<reference evidence="4 5" key="1">
    <citation type="submission" date="2016-07" db="EMBL/GenBank/DDBJ databases">
        <title>Pervasive Adenine N6-methylation of Active Genes in Fungi.</title>
        <authorList>
            <consortium name="DOE Joint Genome Institute"/>
            <person name="Mondo S.J."/>
            <person name="Dannebaum R.O."/>
            <person name="Kuo R.C."/>
            <person name="Labutti K."/>
            <person name="Haridas S."/>
            <person name="Kuo A."/>
            <person name="Salamov A."/>
            <person name="Ahrendt S.R."/>
            <person name="Lipzen A."/>
            <person name="Sullivan W."/>
            <person name="Andreopoulos W.B."/>
            <person name="Clum A."/>
            <person name="Lindquist E."/>
            <person name="Daum C."/>
            <person name="Ramamoorthy G.K."/>
            <person name="Gryganskyi A."/>
            <person name="Culley D."/>
            <person name="Magnuson J.K."/>
            <person name="James T.Y."/>
            <person name="O'Malley M.A."/>
            <person name="Stajich J.E."/>
            <person name="Spatafora J.W."/>
            <person name="Visel A."/>
            <person name="Grigoriev I.V."/>
        </authorList>
    </citation>
    <scope>NUCLEOTIDE SEQUENCE [LARGE SCALE GENOMIC DNA]</scope>
    <source>
        <strain evidence="4 5">JEL800</strain>
    </source>
</reference>
<dbReference type="Proteomes" id="UP000193642">
    <property type="component" value="Unassembled WGS sequence"/>
</dbReference>
<evidence type="ECO:0000256" key="3">
    <source>
        <dbReference type="SAM" id="Phobius"/>
    </source>
</evidence>